<protein>
    <recommendedName>
        <fullName evidence="5">Type II secretion system protein GspC N-terminal domain-containing protein</fullName>
    </recommendedName>
</protein>
<evidence type="ECO:0000313" key="3">
    <source>
        <dbReference type="EMBL" id="MCW6508714.1"/>
    </source>
</evidence>
<feature type="transmembrane region" description="Helical" evidence="2">
    <location>
        <begin position="7"/>
        <end position="30"/>
    </location>
</feature>
<feature type="region of interest" description="Disordered" evidence="1">
    <location>
        <begin position="37"/>
        <end position="57"/>
    </location>
</feature>
<comment type="caution">
    <text evidence="3">The sequence shown here is derived from an EMBL/GenBank/DDBJ whole genome shotgun (WGS) entry which is preliminary data.</text>
</comment>
<evidence type="ECO:0000313" key="4">
    <source>
        <dbReference type="Proteomes" id="UP001165667"/>
    </source>
</evidence>
<evidence type="ECO:0008006" key="5">
    <source>
        <dbReference type="Google" id="ProtNLM"/>
    </source>
</evidence>
<reference evidence="3" key="1">
    <citation type="submission" date="2022-05" db="EMBL/GenBank/DDBJ databases">
        <authorList>
            <person name="Pankratov T."/>
        </authorList>
    </citation>
    <scope>NUCLEOTIDE SEQUENCE</scope>
    <source>
        <strain evidence="3">BP6-180914</strain>
    </source>
</reference>
<proteinExistence type="predicted"/>
<feature type="compositionally biased region" description="Low complexity" evidence="1">
    <location>
        <begin position="171"/>
        <end position="186"/>
    </location>
</feature>
<keyword evidence="4" id="KW-1185">Reference proteome</keyword>
<keyword evidence="2" id="KW-0812">Transmembrane</keyword>
<dbReference type="EMBL" id="JAMOIM010000006">
    <property type="protein sequence ID" value="MCW6508714.1"/>
    <property type="molecule type" value="Genomic_DNA"/>
</dbReference>
<dbReference type="Proteomes" id="UP001165667">
    <property type="component" value="Unassembled WGS sequence"/>
</dbReference>
<dbReference type="RefSeq" id="WP_282585080.1">
    <property type="nucleotide sequence ID" value="NZ_JAMOIM010000006.1"/>
</dbReference>
<evidence type="ECO:0000256" key="1">
    <source>
        <dbReference type="SAM" id="MobiDB-lite"/>
    </source>
</evidence>
<organism evidence="3 4">
    <name type="scientific">Lichenifustis flavocetrariae</name>
    <dbReference type="NCBI Taxonomy" id="2949735"/>
    <lineage>
        <taxon>Bacteria</taxon>
        <taxon>Pseudomonadati</taxon>
        <taxon>Pseudomonadota</taxon>
        <taxon>Alphaproteobacteria</taxon>
        <taxon>Hyphomicrobiales</taxon>
        <taxon>Lichenihabitantaceae</taxon>
        <taxon>Lichenifustis</taxon>
    </lineage>
</organism>
<feature type="region of interest" description="Disordered" evidence="1">
    <location>
        <begin position="159"/>
        <end position="209"/>
    </location>
</feature>
<feature type="compositionally biased region" description="Low complexity" evidence="1">
    <location>
        <begin position="196"/>
        <end position="209"/>
    </location>
</feature>
<evidence type="ECO:0000256" key="2">
    <source>
        <dbReference type="SAM" id="Phobius"/>
    </source>
</evidence>
<gene>
    <name evidence="3" type="ORF">M8523_11865</name>
</gene>
<sequence length="209" mass="20938">MIRFTFLLIRTSLPVVTFLTAGVMTLASILSGDPGDNAGPASGSIPSLAPLPKPRTGSTPAIAQHVALFDPGHRPETVSGSIDDLRAKPAGDAGPSPVAISGVLLSGDLRKAMLAVEGGRAAWSTVGSEVGGWHVTSIDASGAVLERDGQSFSLKVADRYAQRAKHPGEPSAPASSSSPDNPVPDAGQPPGAASDAFAPPDAIGAAPPP</sequence>
<name>A0AA41YUB8_9HYPH</name>
<accession>A0AA41YUB8</accession>
<keyword evidence="2" id="KW-1133">Transmembrane helix</keyword>
<keyword evidence="2" id="KW-0472">Membrane</keyword>
<dbReference type="AlphaFoldDB" id="A0AA41YUB8"/>